<dbReference type="InterPro" id="IPR057601">
    <property type="entry name" value="Oar-like_b-barrel"/>
</dbReference>
<gene>
    <name evidence="9" type="ORF">LuPra_01579</name>
</gene>
<dbReference type="GO" id="GO:0044718">
    <property type="term" value="P:siderophore transmembrane transport"/>
    <property type="evidence" value="ECO:0007669"/>
    <property type="project" value="TreeGrafter"/>
</dbReference>
<dbReference type="Pfam" id="PF25183">
    <property type="entry name" value="OMP_b-brl_4"/>
    <property type="match status" value="1"/>
</dbReference>
<evidence type="ECO:0000313" key="9">
    <source>
        <dbReference type="EMBL" id="AMY08379.1"/>
    </source>
</evidence>
<dbReference type="GO" id="GO:0009279">
    <property type="term" value="C:cell outer membrane"/>
    <property type="evidence" value="ECO:0007669"/>
    <property type="project" value="UniProtKB-SubCell"/>
</dbReference>
<dbReference type="EMBL" id="CP015136">
    <property type="protein sequence ID" value="AMY08379.1"/>
    <property type="molecule type" value="Genomic_DNA"/>
</dbReference>
<protein>
    <submittedName>
        <fullName evidence="9">Outer membrane receptor for ferrienterochelin and colicins</fullName>
    </submittedName>
</protein>
<feature type="chain" id="PRO_5007511566" evidence="7">
    <location>
        <begin position="30"/>
        <end position="1072"/>
    </location>
</feature>
<dbReference type="PANTHER" id="PTHR30069">
    <property type="entry name" value="TONB-DEPENDENT OUTER MEMBRANE RECEPTOR"/>
    <property type="match status" value="1"/>
</dbReference>
<dbReference type="Gene3D" id="2.40.170.20">
    <property type="entry name" value="TonB-dependent receptor, beta-barrel domain"/>
    <property type="match status" value="1"/>
</dbReference>
<keyword evidence="6" id="KW-0998">Cell outer membrane</keyword>
<dbReference type="Pfam" id="PF13620">
    <property type="entry name" value="CarboxypepD_reg"/>
    <property type="match status" value="1"/>
</dbReference>
<dbReference type="SUPFAM" id="SSF56935">
    <property type="entry name" value="Porins"/>
    <property type="match status" value="1"/>
</dbReference>
<feature type="signal peptide" evidence="7">
    <location>
        <begin position="1"/>
        <end position="29"/>
    </location>
</feature>
<name>A0A143PKV1_LUTPR</name>
<evidence type="ECO:0000313" key="10">
    <source>
        <dbReference type="Proteomes" id="UP000076079"/>
    </source>
</evidence>
<dbReference type="KEGG" id="abac:LuPra_01579"/>
<evidence type="ECO:0000256" key="5">
    <source>
        <dbReference type="ARBA" id="ARBA00023136"/>
    </source>
</evidence>
<accession>A0A143PKV1</accession>
<dbReference type="GO" id="GO:0015344">
    <property type="term" value="F:siderophore uptake transmembrane transporter activity"/>
    <property type="evidence" value="ECO:0007669"/>
    <property type="project" value="TreeGrafter"/>
</dbReference>
<evidence type="ECO:0000259" key="8">
    <source>
        <dbReference type="Pfam" id="PF25183"/>
    </source>
</evidence>
<evidence type="ECO:0000256" key="3">
    <source>
        <dbReference type="ARBA" id="ARBA00022452"/>
    </source>
</evidence>
<feature type="domain" description="TonB-dependent transporter Oar-like beta-barrel" evidence="8">
    <location>
        <begin position="254"/>
        <end position="1065"/>
    </location>
</feature>
<evidence type="ECO:0000256" key="1">
    <source>
        <dbReference type="ARBA" id="ARBA00004571"/>
    </source>
</evidence>
<keyword evidence="7" id="KW-0732">Signal</keyword>
<keyword evidence="2" id="KW-0813">Transport</keyword>
<evidence type="ECO:0000256" key="2">
    <source>
        <dbReference type="ARBA" id="ARBA00022448"/>
    </source>
</evidence>
<dbReference type="RefSeq" id="WP_110170232.1">
    <property type="nucleotide sequence ID" value="NZ_CP015136.1"/>
</dbReference>
<dbReference type="InterPro" id="IPR008969">
    <property type="entry name" value="CarboxyPept-like_regulatory"/>
</dbReference>
<dbReference type="Proteomes" id="UP000076079">
    <property type="component" value="Chromosome"/>
</dbReference>
<keyword evidence="3" id="KW-1134">Transmembrane beta strand</keyword>
<dbReference type="Gene3D" id="2.60.40.1120">
    <property type="entry name" value="Carboxypeptidase-like, regulatory domain"/>
    <property type="match status" value="1"/>
</dbReference>
<comment type="subcellular location">
    <subcellularLocation>
        <location evidence="1">Cell outer membrane</location>
        <topology evidence="1">Multi-pass membrane protein</topology>
    </subcellularLocation>
</comment>
<dbReference type="InterPro" id="IPR036942">
    <property type="entry name" value="Beta-barrel_TonB_sf"/>
</dbReference>
<evidence type="ECO:0000256" key="7">
    <source>
        <dbReference type="SAM" id="SignalP"/>
    </source>
</evidence>
<keyword evidence="9" id="KW-0675">Receptor</keyword>
<dbReference type="AlphaFoldDB" id="A0A143PKV1"/>
<keyword evidence="5" id="KW-0472">Membrane</keyword>
<dbReference type="PANTHER" id="PTHR30069:SF46">
    <property type="entry name" value="OAR PROTEIN"/>
    <property type="match status" value="1"/>
</dbReference>
<dbReference type="STRING" id="1855912.LuPra_01579"/>
<sequence length="1072" mass="117784" precursor="true">MRCMQIRRCARVGAIAAFACLCAVPPVLGQTTRARLTGTVTDPNGAVVPGAVLTATNVATNISSGTTSDQEGTYTFTALPPGEYTVAVELAGFKRNIVTGVILQIAETSRLDIPLEVGAVTEQISVVSQAPLVRSTSSEQGQVIDYKQIQSLPLNGRLFQQLITLTPGAVQAGFADFAENPAGAGARSAVHHSVNGLPWSGNNYLLDGIANNEPLNAFVNITPPLEALQEFKVQTNNPTAEFGVFGGAVVNLSIRSGTNQFSGSLFEYYRDESLNARNFFAATKAPFNSHQFGGTFGGPLLRNKAFFFGDYQRLRQDQGRTVVTTVPTAAMRRGDLTEFGTPIFDPLTRQPFAGNVIPADRIDPVTRQVADIWPLPNRPGLADNYIENNVVEQEQDAFDVRGDLNMERWGSVFGRYSRADRDFVEPPTANIFMAGGNRSESGNYNLVLGHTVTFSSRRLNELRFGINKYDLAQFGSDFGIPKNNELGIPNGNIEGHPYTFGIADFNVAGFLRTASPGFTNSVRIGTTLQLSDNFTWMFDKHSVKFGGDVRFIQSTLTNPQTQPRGLFTFDRNYTSNLGAANTGQPWASFLLGLPSRVQRDFVDTYPEVLINFVGFFVQDDFRVTHDLTLNLGLRWDLLTTPVEKNNRQTNFSLEDGLIHSASEDDRGPLTTNFFAGWAPRLGLAWSPDEGRTAIRAAYGISYYRDNFGANGGTLERNHPLFQQIDLQTPNQFTPFTTVSAGLPGFTAVPLTPTIAPPPGFAVFFFPAGDKPNMAHMFNVGVQRQLPWSSVLDVSYVGTRGANIFVSRNINVPLPGPGALDPRRPYYALAPNIPVINQRSGDAESWYDSLQVKVDKRFSRGFQALLSYTLSKTEDTAFILHPSFETRAPSTGKAIDIPHNFVLSWAYELPFGPGRKFLSDASGVVQRLVEGWSINGITMYQSGQPLNIRLASSQLNTGTDNWANVTCDEVGMPEAVGQWFDTSCFATPANFEFGNYEIGQVRGPKFINTDFSLFKRTALGGTRSFELRMEVFNLFNKAHFSNPNDRLGNTNFGRISSTRFPSREIQLGARFLF</sequence>
<proteinExistence type="predicted"/>
<dbReference type="InterPro" id="IPR039426">
    <property type="entry name" value="TonB-dep_rcpt-like"/>
</dbReference>
<keyword evidence="4" id="KW-0812">Transmembrane</keyword>
<dbReference type="OrthoDB" id="97893at2"/>
<reference evidence="9 10" key="1">
    <citation type="journal article" date="2016" name="Genome Announc.">
        <title>First Complete Genome Sequence of a Subdivision 6 Acidobacterium Strain.</title>
        <authorList>
            <person name="Huang S."/>
            <person name="Vieira S."/>
            <person name="Bunk B."/>
            <person name="Riedel T."/>
            <person name="Sproer C."/>
            <person name="Overmann J."/>
        </authorList>
    </citation>
    <scope>NUCLEOTIDE SEQUENCE [LARGE SCALE GENOMIC DNA]</scope>
    <source>
        <strain evidence="10">DSM 100886 HEG_-6_39</strain>
    </source>
</reference>
<keyword evidence="10" id="KW-1185">Reference proteome</keyword>
<evidence type="ECO:0000256" key="4">
    <source>
        <dbReference type="ARBA" id="ARBA00022692"/>
    </source>
</evidence>
<dbReference type="SUPFAM" id="SSF49464">
    <property type="entry name" value="Carboxypeptidase regulatory domain-like"/>
    <property type="match status" value="1"/>
</dbReference>
<evidence type="ECO:0000256" key="6">
    <source>
        <dbReference type="ARBA" id="ARBA00023237"/>
    </source>
</evidence>
<reference evidence="10" key="2">
    <citation type="submission" date="2016-04" db="EMBL/GenBank/DDBJ databases">
        <title>First Complete Genome Sequence of a Subdivision 6 Acidobacterium.</title>
        <authorList>
            <person name="Huang S."/>
            <person name="Vieira S."/>
            <person name="Bunk B."/>
            <person name="Riedel T."/>
            <person name="Sproeer C."/>
            <person name="Overmann J."/>
        </authorList>
    </citation>
    <scope>NUCLEOTIDE SEQUENCE [LARGE SCALE GENOMIC DNA]</scope>
    <source>
        <strain evidence="10">DSM 100886 HEG_-6_39</strain>
    </source>
</reference>
<organism evidence="9 10">
    <name type="scientific">Luteitalea pratensis</name>
    <dbReference type="NCBI Taxonomy" id="1855912"/>
    <lineage>
        <taxon>Bacteria</taxon>
        <taxon>Pseudomonadati</taxon>
        <taxon>Acidobacteriota</taxon>
        <taxon>Vicinamibacteria</taxon>
        <taxon>Vicinamibacterales</taxon>
        <taxon>Vicinamibacteraceae</taxon>
        <taxon>Luteitalea</taxon>
    </lineage>
</organism>